<organism evidence="2 3">
    <name type="scientific">Peribacillus simplex</name>
    <dbReference type="NCBI Taxonomy" id="1478"/>
    <lineage>
        <taxon>Bacteria</taxon>
        <taxon>Bacillati</taxon>
        <taxon>Bacillota</taxon>
        <taxon>Bacilli</taxon>
        <taxon>Bacillales</taxon>
        <taxon>Bacillaceae</taxon>
        <taxon>Peribacillus</taxon>
    </lineage>
</organism>
<proteinExistence type="predicted"/>
<evidence type="ECO:0000259" key="1">
    <source>
        <dbReference type="Pfam" id="PF14417"/>
    </source>
</evidence>
<evidence type="ECO:0000313" key="2">
    <source>
        <dbReference type="EMBL" id="KWW20418.1"/>
    </source>
</evidence>
<dbReference type="InterPro" id="IPR025847">
    <property type="entry name" value="MEDS_domain"/>
</dbReference>
<comment type="caution">
    <text evidence="2">The sequence shown here is derived from an EMBL/GenBank/DDBJ whole genome shotgun (WGS) entry which is preliminary data.</text>
</comment>
<reference evidence="2 3" key="1">
    <citation type="submission" date="2015-11" db="EMBL/GenBank/DDBJ databases">
        <title>Genome Sequence of Bacillus simplex strain VanAntwerpen2.</title>
        <authorList>
            <person name="Couger M.B."/>
        </authorList>
    </citation>
    <scope>NUCLEOTIDE SEQUENCE [LARGE SCALE GENOMIC DNA]</scope>
    <source>
        <strain evidence="2 3">VanAntwerpen02</strain>
    </source>
</reference>
<keyword evidence="3" id="KW-1185">Reference proteome</keyword>
<dbReference type="Pfam" id="PF14417">
    <property type="entry name" value="MEDS"/>
    <property type="match status" value="1"/>
</dbReference>
<accession>A0A109MZ14</accession>
<sequence>MLKDEKSLHVLYPYNDMENYIEQVMKFIQDGITAGEYTILVENDRLFPLIHKELSKRLKNDQMKFIHFVNNFDFYCSSGSYHPPAIEEYFNKMVQPYVENKISFRSWAHVEWATIEEPLDIIEEFERIVDEAVNQLSFPLICAYSELKMPAHLEKILLETHPYILIGDEIIVSDRYLPAPSIK</sequence>
<dbReference type="AlphaFoldDB" id="A0A109MZ14"/>
<feature type="domain" description="MEDS" evidence="1">
    <location>
        <begin position="9"/>
        <end position="162"/>
    </location>
</feature>
<dbReference type="Proteomes" id="UP000064189">
    <property type="component" value="Unassembled WGS sequence"/>
</dbReference>
<evidence type="ECO:0000313" key="3">
    <source>
        <dbReference type="Proteomes" id="UP000064189"/>
    </source>
</evidence>
<name>A0A109MZ14_9BACI</name>
<dbReference type="EMBL" id="LNNH01000017">
    <property type="protein sequence ID" value="KWW20418.1"/>
    <property type="molecule type" value="Genomic_DNA"/>
</dbReference>
<gene>
    <name evidence="2" type="ORF">AS888_18815</name>
</gene>
<protein>
    <recommendedName>
        <fullName evidence="1">MEDS domain-containing protein</fullName>
    </recommendedName>
</protein>